<reference evidence="1 2" key="1">
    <citation type="submission" date="2024-03" db="EMBL/GenBank/DDBJ databases">
        <title>Novel species of the genus Variovorax.</title>
        <authorList>
            <person name="Liu Q."/>
            <person name="Xin Y.-H."/>
        </authorList>
    </citation>
    <scope>NUCLEOTIDE SEQUENCE [LARGE SCALE GENOMIC DNA]</scope>
    <source>
        <strain evidence="1 2">KACC 18899</strain>
    </source>
</reference>
<accession>A0ABU8VMM4</accession>
<gene>
    <name evidence="1" type="ORF">WKW77_27805</name>
</gene>
<protein>
    <submittedName>
        <fullName evidence="1">Uncharacterized protein</fullName>
    </submittedName>
</protein>
<dbReference type="Proteomes" id="UP001365846">
    <property type="component" value="Unassembled WGS sequence"/>
</dbReference>
<organism evidence="1 2">
    <name type="scientific">Variovorax ureilyticus</name>
    <dbReference type="NCBI Taxonomy" id="1836198"/>
    <lineage>
        <taxon>Bacteria</taxon>
        <taxon>Pseudomonadati</taxon>
        <taxon>Pseudomonadota</taxon>
        <taxon>Betaproteobacteria</taxon>
        <taxon>Burkholderiales</taxon>
        <taxon>Comamonadaceae</taxon>
        <taxon>Variovorax</taxon>
    </lineage>
</organism>
<sequence length="53" mass="5733">MFIRQRPAANATLSYLFGCAGKRMAVAVDVVAGDEDWFIEANLRGVAPVPEHA</sequence>
<dbReference type="EMBL" id="JBBKZU010000015">
    <property type="protein sequence ID" value="MEJ8814908.1"/>
    <property type="molecule type" value="Genomic_DNA"/>
</dbReference>
<name>A0ABU8VMM4_9BURK</name>
<evidence type="ECO:0000313" key="1">
    <source>
        <dbReference type="EMBL" id="MEJ8814908.1"/>
    </source>
</evidence>
<evidence type="ECO:0000313" key="2">
    <source>
        <dbReference type="Proteomes" id="UP001365846"/>
    </source>
</evidence>
<dbReference type="RefSeq" id="WP_340360132.1">
    <property type="nucleotide sequence ID" value="NZ_JBBKZU010000015.1"/>
</dbReference>
<keyword evidence="2" id="KW-1185">Reference proteome</keyword>
<comment type="caution">
    <text evidence="1">The sequence shown here is derived from an EMBL/GenBank/DDBJ whole genome shotgun (WGS) entry which is preliminary data.</text>
</comment>
<proteinExistence type="predicted"/>